<reference evidence="2 3" key="1">
    <citation type="journal article" date="2014" name="Genome Biol. Evol.">
        <title>The genome of the myxosporean Thelohanellus kitauei shows adaptations to nutrient acquisition within its fish host.</title>
        <authorList>
            <person name="Yang Y."/>
            <person name="Xiong J."/>
            <person name="Zhou Z."/>
            <person name="Huo F."/>
            <person name="Miao W."/>
            <person name="Ran C."/>
            <person name="Liu Y."/>
            <person name="Zhang J."/>
            <person name="Feng J."/>
            <person name="Wang M."/>
            <person name="Wang M."/>
            <person name="Wang L."/>
            <person name="Yao B."/>
        </authorList>
    </citation>
    <scope>NUCLEOTIDE SEQUENCE [LARGE SCALE GENOMIC DNA]</scope>
    <source>
        <strain evidence="2">Wuqing</strain>
    </source>
</reference>
<comment type="caution">
    <text evidence="2">The sequence shown here is derived from an EMBL/GenBank/DDBJ whole genome shotgun (WGS) entry which is preliminary data.</text>
</comment>
<dbReference type="AlphaFoldDB" id="A0A0C2NJK3"/>
<dbReference type="EMBL" id="JWZT01000510">
    <property type="protein sequence ID" value="KII74197.1"/>
    <property type="molecule type" value="Genomic_DNA"/>
</dbReference>
<keyword evidence="3" id="KW-1185">Reference proteome</keyword>
<gene>
    <name evidence="2" type="ORF">RF11_00571</name>
</gene>
<evidence type="ECO:0000256" key="1">
    <source>
        <dbReference type="SAM" id="MobiDB-lite"/>
    </source>
</evidence>
<name>A0A0C2NJK3_THEKT</name>
<dbReference type="Proteomes" id="UP000031668">
    <property type="component" value="Unassembled WGS sequence"/>
</dbReference>
<sequence>MNERQFLPGDQIMTKVQVKNKLAPLFDGPHTVLENRHPVYKISNKKNLSKHHLIHHDPLYPSMNVSFTGDNLSEEDRGDQNLMSHPTDDQESNKGNYQIFRESSHPYGPLSKKLGKNIRRLRRIGINLTDMFDQSAPFDLCFIKK</sequence>
<organism evidence="2 3">
    <name type="scientific">Thelohanellus kitauei</name>
    <name type="common">Myxosporean</name>
    <dbReference type="NCBI Taxonomy" id="669202"/>
    <lineage>
        <taxon>Eukaryota</taxon>
        <taxon>Metazoa</taxon>
        <taxon>Cnidaria</taxon>
        <taxon>Myxozoa</taxon>
        <taxon>Myxosporea</taxon>
        <taxon>Bivalvulida</taxon>
        <taxon>Platysporina</taxon>
        <taxon>Myxobolidae</taxon>
        <taxon>Thelohanellus</taxon>
    </lineage>
</organism>
<evidence type="ECO:0000313" key="3">
    <source>
        <dbReference type="Proteomes" id="UP000031668"/>
    </source>
</evidence>
<evidence type="ECO:0000313" key="2">
    <source>
        <dbReference type="EMBL" id="KII74197.1"/>
    </source>
</evidence>
<proteinExistence type="predicted"/>
<feature type="region of interest" description="Disordered" evidence="1">
    <location>
        <begin position="67"/>
        <end position="94"/>
    </location>
</feature>
<protein>
    <submittedName>
        <fullName evidence="2">Uncharacterized protein</fullName>
    </submittedName>
</protein>
<accession>A0A0C2NJK3</accession>